<sequence>MSQDPREPETLEEFLAEEREEAELFEPGLADESPEADTAEQRAALLPLPDAPPPALPPEEADPADAAEQARIVDPGEDEYR</sequence>
<feature type="region of interest" description="Disordered" evidence="1">
    <location>
        <begin position="47"/>
        <end position="81"/>
    </location>
</feature>
<keyword evidence="3" id="KW-1185">Reference proteome</keyword>
<gene>
    <name evidence="2" type="ORF">RM780_12005</name>
</gene>
<evidence type="ECO:0000313" key="3">
    <source>
        <dbReference type="Proteomes" id="UP001183388"/>
    </source>
</evidence>
<evidence type="ECO:0000256" key="1">
    <source>
        <dbReference type="SAM" id="MobiDB-lite"/>
    </source>
</evidence>
<accession>A0ABU2L7Z7</accession>
<comment type="caution">
    <text evidence="2">The sequence shown here is derived from an EMBL/GenBank/DDBJ whole genome shotgun (WGS) entry which is preliminary data.</text>
</comment>
<dbReference type="EMBL" id="JAVREN010000014">
    <property type="protein sequence ID" value="MDT0307682.1"/>
    <property type="molecule type" value="Genomic_DNA"/>
</dbReference>
<dbReference type="Proteomes" id="UP001183388">
    <property type="component" value="Unassembled WGS sequence"/>
</dbReference>
<proteinExistence type="predicted"/>
<organism evidence="2 3">
    <name type="scientific">Streptomyces boetiae</name>
    <dbReference type="NCBI Taxonomy" id="3075541"/>
    <lineage>
        <taxon>Bacteria</taxon>
        <taxon>Bacillati</taxon>
        <taxon>Actinomycetota</taxon>
        <taxon>Actinomycetes</taxon>
        <taxon>Kitasatosporales</taxon>
        <taxon>Streptomycetaceae</taxon>
        <taxon>Streptomyces</taxon>
    </lineage>
</organism>
<dbReference type="RefSeq" id="WP_311630637.1">
    <property type="nucleotide sequence ID" value="NZ_JAVREN010000014.1"/>
</dbReference>
<name>A0ABU2L7Z7_9ACTN</name>
<reference evidence="3" key="1">
    <citation type="submission" date="2023-07" db="EMBL/GenBank/DDBJ databases">
        <title>30 novel species of actinomycetes from the DSMZ collection.</title>
        <authorList>
            <person name="Nouioui I."/>
        </authorList>
    </citation>
    <scope>NUCLEOTIDE SEQUENCE [LARGE SCALE GENOMIC DNA]</scope>
    <source>
        <strain evidence="3">DSM 44917</strain>
    </source>
</reference>
<protein>
    <submittedName>
        <fullName evidence="2">Uncharacterized protein</fullName>
    </submittedName>
</protein>
<evidence type="ECO:0000313" key="2">
    <source>
        <dbReference type="EMBL" id="MDT0307682.1"/>
    </source>
</evidence>